<reference evidence="2" key="1">
    <citation type="submission" date="2016-03" db="EMBL/GenBank/DDBJ databases">
        <authorList>
            <person name="Ploux O."/>
        </authorList>
    </citation>
    <scope>NUCLEOTIDE SEQUENCE</scope>
    <source>
        <strain evidence="2">UC10</strain>
    </source>
</reference>
<dbReference type="AlphaFoldDB" id="A0A1Y5PF07"/>
<accession>A0A1Y5PF07</accession>
<dbReference type="NCBIfam" id="TIGR01764">
    <property type="entry name" value="excise"/>
    <property type="match status" value="1"/>
</dbReference>
<protein>
    <submittedName>
        <fullName evidence="2">Gene 36 protein (Modular protein)</fullName>
    </submittedName>
</protein>
<dbReference type="InterPro" id="IPR009061">
    <property type="entry name" value="DNA-bd_dom_put_sf"/>
</dbReference>
<sequence length="75" mass="8127">MELNMSDTETARRKAPGALPKYITIAETADMLGVTKMTIRNMLSDGRLRGYRLGKVVRLQLAEVEAAMAPFGGAA</sequence>
<dbReference type="Pfam" id="PF12728">
    <property type="entry name" value="HTH_17"/>
    <property type="match status" value="1"/>
</dbReference>
<dbReference type="GO" id="GO:0003677">
    <property type="term" value="F:DNA binding"/>
    <property type="evidence" value="ECO:0007669"/>
    <property type="project" value="InterPro"/>
</dbReference>
<name>A0A1Y5PF07_9MYCO</name>
<evidence type="ECO:0000313" key="2">
    <source>
        <dbReference type="EMBL" id="SBS77297.1"/>
    </source>
</evidence>
<organism evidence="2">
    <name type="scientific">uncultured Mycobacterium sp</name>
    <dbReference type="NCBI Taxonomy" id="171292"/>
    <lineage>
        <taxon>Bacteria</taxon>
        <taxon>Bacillati</taxon>
        <taxon>Actinomycetota</taxon>
        <taxon>Actinomycetes</taxon>
        <taxon>Mycobacteriales</taxon>
        <taxon>Mycobacteriaceae</taxon>
        <taxon>Mycobacterium</taxon>
        <taxon>environmental samples</taxon>
    </lineage>
</organism>
<evidence type="ECO:0000259" key="1">
    <source>
        <dbReference type="Pfam" id="PF12728"/>
    </source>
</evidence>
<gene>
    <name evidence="2" type="ORF">MHPYR_410007</name>
</gene>
<dbReference type="InterPro" id="IPR041657">
    <property type="entry name" value="HTH_17"/>
</dbReference>
<dbReference type="EMBL" id="FLQS01000036">
    <property type="protein sequence ID" value="SBS77297.1"/>
    <property type="molecule type" value="Genomic_DNA"/>
</dbReference>
<dbReference type="SUPFAM" id="SSF46955">
    <property type="entry name" value="Putative DNA-binding domain"/>
    <property type="match status" value="1"/>
</dbReference>
<feature type="domain" description="Helix-turn-helix" evidence="1">
    <location>
        <begin position="22"/>
        <end position="68"/>
    </location>
</feature>
<dbReference type="InterPro" id="IPR010093">
    <property type="entry name" value="SinI_DNA-bd"/>
</dbReference>
<proteinExistence type="predicted"/>